<keyword evidence="4" id="KW-0812">Transmembrane</keyword>
<dbReference type="SUPFAM" id="SSF53448">
    <property type="entry name" value="Nucleotide-diphospho-sugar transferases"/>
    <property type="match status" value="1"/>
</dbReference>
<accession>A0ABP8HWF0</accession>
<evidence type="ECO:0000256" key="2">
    <source>
        <dbReference type="ARBA" id="ARBA00022676"/>
    </source>
</evidence>
<keyword evidence="7" id="KW-1185">Reference proteome</keyword>
<comment type="similarity">
    <text evidence="1">Belongs to the glycosyltransferase 2 family.</text>
</comment>
<keyword evidence="4" id="KW-0472">Membrane</keyword>
<feature type="transmembrane region" description="Helical" evidence="4">
    <location>
        <begin position="347"/>
        <end position="365"/>
    </location>
</feature>
<keyword evidence="4" id="KW-1133">Transmembrane helix</keyword>
<dbReference type="EMBL" id="BAABGZ010000002">
    <property type="protein sequence ID" value="GAA4346116.1"/>
    <property type="molecule type" value="Genomic_DNA"/>
</dbReference>
<evidence type="ECO:0000259" key="5">
    <source>
        <dbReference type="Pfam" id="PF00535"/>
    </source>
</evidence>
<evidence type="ECO:0000256" key="1">
    <source>
        <dbReference type="ARBA" id="ARBA00006739"/>
    </source>
</evidence>
<dbReference type="Proteomes" id="UP001501153">
    <property type="component" value="Unassembled WGS sequence"/>
</dbReference>
<proteinExistence type="inferred from homology"/>
<evidence type="ECO:0000256" key="4">
    <source>
        <dbReference type="SAM" id="Phobius"/>
    </source>
</evidence>
<dbReference type="InterPro" id="IPR029044">
    <property type="entry name" value="Nucleotide-diphossugar_trans"/>
</dbReference>
<gene>
    <name evidence="6" type="ORF">GCM10023185_00320</name>
</gene>
<protein>
    <submittedName>
        <fullName evidence="6">Glycosyltransferase family 2 protein</fullName>
    </submittedName>
</protein>
<reference evidence="7" key="1">
    <citation type="journal article" date="2019" name="Int. J. Syst. Evol. Microbiol.">
        <title>The Global Catalogue of Microorganisms (GCM) 10K type strain sequencing project: providing services to taxonomists for standard genome sequencing and annotation.</title>
        <authorList>
            <consortium name="The Broad Institute Genomics Platform"/>
            <consortium name="The Broad Institute Genome Sequencing Center for Infectious Disease"/>
            <person name="Wu L."/>
            <person name="Ma J."/>
        </authorList>
    </citation>
    <scope>NUCLEOTIDE SEQUENCE [LARGE SCALE GENOMIC DNA]</scope>
    <source>
        <strain evidence="7">JCM 17923</strain>
    </source>
</reference>
<dbReference type="InterPro" id="IPR001173">
    <property type="entry name" value="Glyco_trans_2-like"/>
</dbReference>
<feature type="domain" description="Glycosyltransferase 2-like" evidence="5">
    <location>
        <begin position="51"/>
        <end position="161"/>
    </location>
</feature>
<dbReference type="PANTHER" id="PTHR43630">
    <property type="entry name" value="POLY-BETA-1,6-N-ACETYL-D-GLUCOSAMINE SYNTHASE"/>
    <property type="match status" value="1"/>
</dbReference>
<keyword evidence="2" id="KW-0328">Glycosyltransferase</keyword>
<evidence type="ECO:0000313" key="7">
    <source>
        <dbReference type="Proteomes" id="UP001501153"/>
    </source>
</evidence>
<sequence>MMLTILTVLFWLALAVVFYTYVGYAAIVGLWAKLRPRAPLPEQPFEPEVTLVVPAYNEADILAEKVRNCLALDYPAGKLRLLFITDGSNDHSGEVLAAFPGVQHLHQPERAGKSMAENRAIRYVSTPYVIFTDCNTLLNPEAVRELVRHYQDPAVGAVSGEKRVLRDGSAPGAGEGLYWKYESFLKRCDSDIYSLMGAAGELVSFRTDLFKPLEADTVLDDFVQSMRIVDAGYRVVYEPRAYAMEPPSFSLKEEMKRKVRICAGGWQAMSRLLPLLNPLRQPTVAFLYLSHRVLRWTLTPALLLLLLPLNAALALAYGGIYTLLLVLQALFYGAAALGWWRASRGQAAGPLLVPLYFTMMNVAVFQGAQRFWRNAQPAAWDKAQRAPAA</sequence>
<dbReference type="Pfam" id="PF00535">
    <property type="entry name" value="Glycos_transf_2"/>
    <property type="match status" value="1"/>
</dbReference>
<feature type="transmembrane region" description="Helical" evidence="4">
    <location>
        <begin position="293"/>
        <end position="313"/>
    </location>
</feature>
<comment type="caution">
    <text evidence="6">The sequence shown here is derived from an EMBL/GenBank/DDBJ whole genome shotgun (WGS) entry which is preliminary data.</text>
</comment>
<dbReference type="PANTHER" id="PTHR43630:SF1">
    <property type="entry name" value="POLY-BETA-1,6-N-ACETYL-D-GLUCOSAMINE SYNTHASE"/>
    <property type="match status" value="1"/>
</dbReference>
<evidence type="ECO:0000313" key="6">
    <source>
        <dbReference type="EMBL" id="GAA4346116.1"/>
    </source>
</evidence>
<organism evidence="6 7">
    <name type="scientific">Hymenobacter saemangeumensis</name>
    <dbReference type="NCBI Taxonomy" id="1084522"/>
    <lineage>
        <taxon>Bacteria</taxon>
        <taxon>Pseudomonadati</taxon>
        <taxon>Bacteroidota</taxon>
        <taxon>Cytophagia</taxon>
        <taxon>Cytophagales</taxon>
        <taxon>Hymenobacteraceae</taxon>
        <taxon>Hymenobacter</taxon>
    </lineage>
</organism>
<evidence type="ECO:0000256" key="3">
    <source>
        <dbReference type="ARBA" id="ARBA00022679"/>
    </source>
</evidence>
<feature type="transmembrane region" description="Helical" evidence="4">
    <location>
        <begin position="320"/>
        <end position="341"/>
    </location>
</feature>
<dbReference type="Gene3D" id="3.90.550.10">
    <property type="entry name" value="Spore Coat Polysaccharide Biosynthesis Protein SpsA, Chain A"/>
    <property type="match status" value="1"/>
</dbReference>
<dbReference type="CDD" id="cd06439">
    <property type="entry name" value="CESA_like_1"/>
    <property type="match status" value="1"/>
</dbReference>
<keyword evidence="3" id="KW-0808">Transferase</keyword>
<name>A0ABP8HWF0_9BACT</name>